<evidence type="ECO:0000256" key="4">
    <source>
        <dbReference type="ARBA" id="ARBA00022692"/>
    </source>
</evidence>
<evidence type="ECO:0000256" key="13">
    <source>
        <dbReference type="PROSITE-ProRule" id="PRU00192"/>
    </source>
</evidence>
<keyword evidence="4 14" id="KW-0812">Transmembrane</keyword>
<dbReference type="AlphaFoldDB" id="A0A1Y1YTC6"/>
<keyword evidence="8 14" id="KW-0472">Membrane</keyword>
<dbReference type="Proteomes" id="UP000193498">
    <property type="component" value="Unassembled WGS sequence"/>
</dbReference>
<dbReference type="STRING" id="1314790.A0A1Y1YTC6"/>
<keyword evidence="5" id="KW-0653">Protein transport</keyword>
<dbReference type="PANTHER" id="PTHR19332">
    <property type="entry name" value="PEROXISOMAL MEMBRANE PROTEIN PEX13"/>
    <property type="match status" value="1"/>
</dbReference>
<evidence type="ECO:0000256" key="3">
    <source>
        <dbReference type="ARBA" id="ARBA00022448"/>
    </source>
</evidence>
<dbReference type="PRINTS" id="PR00452">
    <property type="entry name" value="SH3DOMAIN"/>
</dbReference>
<dbReference type="FunCoup" id="A0A1Y1YTC6">
    <property type="interactions" value="198"/>
</dbReference>
<dbReference type="InParanoid" id="A0A1Y1YTC6"/>
<comment type="caution">
    <text evidence="16">The sequence shown here is derived from an EMBL/GenBank/DDBJ whole genome shotgun (WGS) entry which is preliminary data.</text>
</comment>
<name>A0A1Y1YTC6_9FUNG</name>
<evidence type="ECO:0000256" key="2">
    <source>
        <dbReference type="ARBA" id="ARBA00022443"/>
    </source>
</evidence>
<sequence>MNGYQPGFSTGYGSNFGGGYSGYGSRYGGTYGGYGGLGNYNGYGARYGGGYGGAGMGPNGPEGGLNLFNTVETTVQPTFQAISNIVNTFGGFAHMLESTFMATHSSFMAMVGVIDQFNLLRTHLGHILGVFSLMRTIKNFFLRITGKQAPVNLGELNLADFNGFQQKKSSKRPVIIFLLVVIGIPFLMQRLIVWLAKRQQAKGILPADQTNGKLQSLPKDVEFARAVYDFNGDNNVELSLKRGDIIAILSRVDFQGQPSDWWRGRLRNGQVGIFPSNYVEILEKKSNADGPPAPPTALVG</sequence>
<feature type="transmembrane region" description="Helical" evidence="14">
    <location>
        <begin position="174"/>
        <end position="196"/>
    </location>
</feature>
<evidence type="ECO:0000256" key="7">
    <source>
        <dbReference type="ARBA" id="ARBA00023010"/>
    </source>
</evidence>
<dbReference type="InterPro" id="IPR035463">
    <property type="entry name" value="Pex13"/>
</dbReference>
<dbReference type="PANTHER" id="PTHR19332:SF1">
    <property type="entry name" value="PEROXISOMAL MEMBRANE PROTEIN PEX13"/>
    <property type="match status" value="1"/>
</dbReference>
<evidence type="ECO:0000256" key="10">
    <source>
        <dbReference type="ARBA" id="ARBA00029693"/>
    </source>
</evidence>
<comment type="subcellular location">
    <subcellularLocation>
        <location evidence="12">Peroxisome membrane</location>
    </subcellularLocation>
</comment>
<dbReference type="InterPro" id="IPR001452">
    <property type="entry name" value="SH3_domain"/>
</dbReference>
<dbReference type="PROSITE" id="PS50002">
    <property type="entry name" value="SH3"/>
    <property type="match status" value="1"/>
</dbReference>
<dbReference type="Gene3D" id="2.30.30.40">
    <property type="entry name" value="SH3 Domains"/>
    <property type="match status" value="1"/>
</dbReference>
<dbReference type="OrthoDB" id="10037838at2759"/>
<dbReference type="InterPro" id="IPR007223">
    <property type="entry name" value="Peroxin-13_N"/>
</dbReference>
<evidence type="ECO:0000256" key="14">
    <source>
        <dbReference type="SAM" id="Phobius"/>
    </source>
</evidence>
<gene>
    <name evidence="16" type="ORF">K493DRAFT_312513</name>
</gene>
<evidence type="ECO:0000313" key="16">
    <source>
        <dbReference type="EMBL" id="ORY01226.1"/>
    </source>
</evidence>
<organism evidence="16 17">
    <name type="scientific">Basidiobolus meristosporus CBS 931.73</name>
    <dbReference type="NCBI Taxonomy" id="1314790"/>
    <lineage>
        <taxon>Eukaryota</taxon>
        <taxon>Fungi</taxon>
        <taxon>Fungi incertae sedis</taxon>
        <taxon>Zoopagomycota</taxon>
        <taxon>Entomophthoromycotina</taxon>
        <taxon>Basidiobolomycetes</taxon>
        <taxon>Basidiobolales</taxon>
        <taxon>Basidiobolaceae</taxon>
        <taxon>Basidiobolus</taxon>
    </lineage>
</organism>
<proteinExistence type="inferred from homology"/>
<evidence type="ECO:0000256" key="9">
    <source>
        <dbReference type="ARBA" id="ARBA00023140"/>
    </source>
</evidence>
<keyword evidence="9" id="KW-0576">Peroxisome</keyword>
<dbReference type="GO" id="GO:1990429">
    <property type="term" value="C:peroxisomal importomer complex"/>
    <property type="evidence" value="ECO:0007669"/>
    <property type="project" value="TreeGrafter"/>
</dbReference>
<evidence type="ECO:0000259" key="15">
    <source>
        <dbReference type="PROSITE" id="PS50002"/>
    </source>
</evidence>
<keyword evidence="6 14" id="KW-1133">Transmembrane helix</keyword>
<protein>
    <recommendedName>
        <fullName evidence="11">Peroxisomal membrane protein PEX13</fullName>
    </recommendedName>
    <alternativeName>
        <fullName evidence="10">Peroxin-13</fullName>
    </alternativeName>
</protein>
<accession>A0A1Y1YTC6</accession>
<dbReference type="GO" id="GO:0016560">
    <property type="term" value="P:protein import into peroxisome matrix, docking"/>
    <property type="evidence" value="ECO:0007669"/>
    <property type="project" value="InterPro"/>
</dbReference>
<keyword evidence="7" id="KW-0811">Translocation</keyword>
<keyword evidence="2 13" id="KW-0728">SH3 domain</keyword>
<dbReference type="Pfam" id="PF07653">
    <property type="entry name" value="SH3_2"/>
    <property type="match status" value="1"/>
</dbReference>
<dbReference type="GO" id="GO:0005778">
    <property type="term" value="C:peroxisomal membrane"/>
    <property type="evidence" value="ECO:0007669"/>
    <property type="project" value="UniProtKB-SubCell"/>
</dbReference>
<comment type="similarity">
    <text evidence="1">Belongs to the peroxin-13 family.</text>
</comment>
<evidence type="ECO:0000256" key="1">
    <source>
        <dbReference type="ARBA" id="ARBA00006033"/>
    </source>
</evidence>
<dbReference type="CDD" id="cd11771">
    <property type="entry name" value="SH3_Pex13p_fungal"/>
    <property type="match status" value="1"/>
</dbReference>
<evidence type="ECO:0000256" key="5">
    <source>
        <dbReference type="ARBA" id="ARBA00022927"/>
    </source>
</evidence>
<dbReference type="SMART" id="SM00326">
    <property type="entry name" value="SH3"/>
    <property type="match status" value="1"/>
</dbReference>
<evidence type="ECO:0000256" key="12">
    <source>
        <dbReference type="ARBA" id="ARBA00046271"/>
    </source>
</evidence>
<dbReference type="EMBL" id="MCFE01000072">
    <property type="protein sequence ID" value="ORY01226.1"/>
    <property type="molecule type" value="Genomic_DNA"/>
</dbReference>
<evidence type="ECO:0000313" key="17">
    <source>
        <dbReference type="Proteomes" id="UP000193498"/>
    </source>
</evidence>
<evidence type="ECO:0000256" key="6">
    <source>
        <dbReference type="ARBA" id="ARBA00022989"/>
    </source>
</evidence>
<dbReference type="Pfam" id="PF04088">
    <property type="entry name" value="Peroxin-13_N"/>
    <property type="match status" value="1"/>
</dbReference>
<keyword evidence="17" id="KW-1185">Reference proteome</keyword>
<feature type="domain" description="SH3" evidence="15">
    <location>
        <begin position="219"/>
        <end position="284"/>
    </location>
</feature>
<evidence type="ECO:0000256" key="11">
    <source>
        <dbReference type="ARBA" id="ARBA00034535"/>
    </source>
</evidence>
<keyword evidence="3" id="KW-0813">Transport</keyword>
<dbReference type="SUPFAM" id="SSF50044">
    <property type="entry name" value="SH3-domain"/>
    <property type="match status" value="1"/>
</dbReference>
<evidence type="ECO:0000256" key="8">
    <source>
        <dbReference type="ARBA" id="ARBA00023136"/>
    </source>
</evidence>
<dbReference type="InterPro" id="IPR036028">
    <property type="entry name" value="SH3-like_dom_sf"/>
</dbReference>
<reference evidence="16 17" key="1">
    <citation type="submission" date="2016-07" db="EMBL/GenBank/DDBJ databases">
        <title>Pervasive Adenine N6-methylation of Active Genes in Fungi.</title>
        <authorList>
            <consortium name="DOE Joint Genome Institute"/>
            <person name="Mondo S.J."/>
            <person name="Dannebaum R.O."/>
            <person name="Kuo R.C."/>
            <person name="Labutti K."/>
            <person name="Haridas S."/>
            <person name="Kuo A."/>
            <person name="Salamov A."/>
            <person name="Ahrendt S.R."/>
            <person name="Lipzen A."/>
            <person name="Sullivan W."/>
            <person name="Andreopoulos W.B."/>
            <person name="Clum A."/>
            <person name="Lindquist E."/>
            <person name="Daum C."/>
            <person name="Ramamoorthy G.K."/>
            <person name="Gryganskyi A."/>
            <person name="Culley D."/>
            <person name="Magnuson J.K."/>
            <person name="James T.Y."/>
            <person name="O'Malley M.A."/>
            <person name="Stajich J.E."/>
            <person name="Spatafora J.W."/>
            <person name="Visel A."/>
            <person name="Grigoriev I.V."/>
        </authorList>
    </citation>
    <scope>NUCLEOTIDE SEQUENCE [LARGE SCALE GENOMIC DNA]</scope>
    <source>
        <strain evidence="16 17">CBS 931.73</strain>
    </source>
</reference>